<keyword evidence="2" id="KW-0813">Transport</keyword>
<dbReference type="KEGG" id="asd:AS9A_2203"/>
<feature type="transmembrane region" description="Helical" evidence="7">
    <location>
        <begin position="298"/>
        <end position="318"/>
    </location>
</feature>
<dbReference type="InterPro" id="IPR020846">
    <property type="entry name" value="MFS_dom"/>
</dbReference>
<evidence type="ECO:0000256" key="4">
    <source>
        <dbReference type="ARBA" id="ARBA00022692"/>
    </source>
</evidence>
<feature type="domain" description="Major facilitator superfamily (MFS) profile" evidence="8">
    <location>
        <begin position="6"/>
        <end position="450"/>
    </location>
</feature>
<feature type="transmembrane region" description="Helical" evidence="7">
    <location>
        <begin position="254"/>
        <end position="278"/>
    </location>
</feature>
<feature type="transmembrane region" description="Helical" evidence="7">
    <location>
        <begin position="192"/>
        <end position="211"/>
    </location>
</feature>
<keyword evidence="10" id="KW-1185">Reference proteome</keyword>
<feature type="transmembrane region" description="Helical" evidence="7">
    <location>
        <begin position="134"/>
        <end position="154"/>
    </location>
</feature>
<feature type="transmembrane region" description="Helical" evidence="7">
    <location>
        <begin position="423"/>
        <end position="445"/>
    </location>
</feature>
<feature type="transmembrane region" description="Helical" evidence="7">
    <location>
        <begin position="390"/>
        <end position="411"/>
    </location>
</feature>
<sequence>MSPAAVLVIVCTGVMLASLDLFIVNVALPDIATDLGVHSLADLSWVLNAYAIVYAAFLVIFGRLADRFPREQGFLLGVAIFVLASAACGMATSVAMLVTFRVVQAAGAALLTPTSLGLLLASTPPERRHAAVRIWAAVGGLGAALGPVMGGLLVAADWRWVFLVNVPIGVTALLVGWRRLPHVPGHPVPVPDLPGALLITVGAGMLTLGLVKGVDWGWGSTTTIAVLSAAAAAVVLFVAHTARHRNPLIDRSLFALRAFTGASAVALVFSVAFGAMLLSRVFWAQDVWGWSPLQTGLSMTPGPLMVPVFAMLSGRLVPRFGPGPVIAAGCTVFAIGAAWWAFAAGADPDYIGGLLGGTLLTGIGTGLALPTIMATGSASLPAHSFATGSAVVNMLRQIGLAVGVAVFIAVLGTPQETSDAVHAYAVTSVLIAAIALAAGFIALALMGRRRVAATPTDTRAAATQATTTG</sequence>
<evidence type="ECO:0000256" key="6">
    <source>
        <dbReference type="ARBA" id="ARBA00023136"/>
    </source>
</evidence>
<reference evidence="9 10" key="1">
    <citation type="journal article" date="2011" name="J. Bacteriol.">
        <title>Complete genome sequence of Amycolicicoccus subflavus DQS3-9A1T, an actinomycete isolated from crude oil-polluted soil.</title>
        <authorList>
            <person name="Cai M."/>
            <person name="Chen W.M."/>
            <person name="Nie Y."/>
            <person name="Chi C.Q."/>
            <person name="Wang Y.N."/>
            <person name="Tang Y.Q."/>
            <person name="Li G.Y."/>
            <person name="Wu X.L."/>
        </authorList>
    </citation>
    <scope>NUCLEOTIDE SEQUENCE [LARGE SCALE GENOMIC DNA]</scope>
    <source>
        <strain evidence="10">DSM 45089 / DQS3-9A1</strain>
    </source>
</reference>
<dbReference type="CDD" id="cd17321">
    <property type="entry name" value="MFS_MMR_MDR_like"/>
    <property type="match status" value="1"/>
</dbReference>
<dbReference type="InterPro" id="IPR011701">
    <property type="entry name" value="MFS"/>
</dbReference>
<evidence type="ECO:0000313" key="10">
    <source>
        <dbReference type="Proteomes" id="UP000009235"/>
    </source>
</evidence>
<evidence type="ECO:0000259" key="8">
    <source>
        <dbReference type="PROSITE" id="PS50850"/>
    </source>
</evidence>
<dbReference type="RefSeq" id="WP_013807001.1">
    <property type="nucleotide sequence ID" value="NC_015564.1"/>
</dbReference>
<dbReference type="GO" id="GO:0022857">
    <property type="term" value="F:transmembrane transporter activity"/>
    <property type="evidence" value="ECO:0007669"/>
    <property type="project" value="InterPro"/>
</dbReference>
<feature type="transmembrane region" description="Helical" evidence="7">
    <location>
        <begin position="102"/>
        <end position="122"/>
    </location>
</feature>
<feature type="transmembrane region" description="Helical" evidence="7">
    <location>
        <begin position="325"/>
        <end position="344"/>
    </location>
</feature>
<keyword evidence="3" id="KW-1003">Cell membrane</keyword>
<feature type="transmembrane region" description="Helical" evidence="7">
    <location>
        <begin position="223"/>
        <end position="242"/>
    </location>
</feature>
<accession>F6EQG7</accession>
<evidence type="ECO:0000256" key="5">
    <source>
        <dbReference type="ARBA" id="ARBA00022989"/>
    </source>
</evidence>
<dbReference type="EMBL" id="CP002786">
    <property type="protein sequence ID" value="AEF40652.1"/>
    <property type="molecule type" value="Genomic_DNA"/>
</dbReference>
<dbReference type="PROSITE" id="PS50850">
    <property type="entry name" value="MFS"/>
    <property type="match status" value="1"/>
</dbReference>
<dbReference type="SUPFAM" id="SSF103473">
    <property type="entry name" value="MFS general substrate transporter"/>
    <property type="match status" value="1"/>
</dbReference>
<name>F6EQG7_HOYSD</name>
<dbReference type="PANTHER" id="PTHR42718">
    <property type="entry name" value="MAJOR FACILITATOR SUPERFAMILY MULTIDRUG TRANSPORTER MFSC"/>
    <property type="match status" value="1"/>
</dbReference>
<protein>
    <submittedName>
        <fullName evidence="9">Major facilitator superfamily MFS_1</fullName>
    </submittedName>
</protein>
<dbReference type="AlphaFoldDB" id="F6EQG7"/>
<dbReference type="Pfam" id="PF07690">
    <property type="entry name" value="MFS_1"/>
    <property type="match status" value="1"/>
</dbReference>
<keyword evidence="5 7" id="KW-1133">Transmembrane helix</keyword>
<dbReference type="InterPro" id="IPR036259">
    <property type="entry name" value="MFS_trans_sf"/>
</dbReference>
<proteinExistence type="predicted"/>
<dbReference type="Gene3D" id="1.20.1250.20">
    <property type="entry name" value="MFS general substrate transporter like domains"/>
    <property type="match status" value="1"/>
</dbReference>
<dbReference type="NCBIfam" id="TIGR00711">
    <property type="entry name" value="efflux_EmrB"/>
    <property type="match status" value="1"/>
</dbReference>
<evidence type="ECO:0000256" key="3">
    <source>
        <dbReference type="ARBA" id="ARBA00022475"/>
    </source>
</evidence>
<feature type="transmembrane region" description="Helical" evidence="7">
    <location>
        <begin position="45"/>
        <end position="62"/>
    </location>
</feature>
<gene>
    <name evidence="9" type="ordered locus">AS9A_2203</name>
</gene>
<dbReference type="InterPro" id="IPR004638">
    <property type="entry name" value="EmrB-like"/>
</dbReference>
<dbReference type="Proteomes" id="UP000009235">
    <property type="component" value="Chromosome"/>
</dbReference>
<evidence type="ECO:0000313" key="9">
    <source>
        <dbReference type="EMBL" id="AEF40652.1"/>
    </source>
</evidence>
<dbReference type="PANTHER" id="PTHR42718:SF48">
    <property type="entry name" value="CONSERVED TWO-DOMAIN MEMBRANE PROTEIN-RELATED"/>
    <property type="match status" value="1"/>
</dbReference>
<organism evidence="9 10">
    <name type="scientific">Hoyosella subflava (strain DSM 45089 / JCM 17490 / NBRC 109087 / DQS3-9A1)</name>
    <name type="common">Amycolicicoccus subflavus</name>
    <dbReference type="NCBI Taxonomy" id="443218"/>
    <lineage>
        <taxon>Bacteria</taxon>
        <taxon>Bacillati</taxon>
        <taxon>Actinomycetota</taxon>
        <taxon>Actinomycetes</taxon>
        <taxon>Mycobacteriales</taxon>
        <taxon>Hoyosellaceae</taxon>
        <taxon>Hoyosella</taxon>
    </lineage>
</organism>
<evidence type="ECO:0000256" key="1">
    <source>
        <dbReference type="ARBA" id="ARBA00004651"/>
    </source>
</evidence>
<feature type="transmembrane region" description="Helical" evidence="7">
    <location>
        <begin position="160"/>
        <end position="180"/>
    </location>
</feature>
<keyword evidence="6 7" id="KW-0472">Membrane</keyword>
<keyword evidence="4 7" id="KW-0812">Transmembrane</keyword>
<dbReference type="eggNOG" id="COG2814">
    <property type="taxonomic scope" value="Bacteria"/>
</dbReference>
<feature type="transmembrane region" description="Helical" evidence="7">
    <location>
        <begin position="74"/>
        <end position="96"/>
    </location>
</feature>
<evidence type="ECO:0000256" key="2">
    <source>
        <dbReference type="ARBA" id="ARBA00022448"/>
    </source>
</evidence>
<comment type="subcellular location">
    <subcellularLocation>
        <location evidence="1">Cell membrane</location>
        <topology evidence="1">Multi-pass membrane protein</topology>
    </subcellularLocation>
</comment>
<dbReference type="Gene3D" id="1.20.1720.10">
    <property type="entry name" value="Multidrug resistance protein D"/>
    <property type="match status" value="1"/>
</dbReference>
<feature type="transmembrane region" description="Helical" evidence="7">
    <location>
        <begin position="350"/>
        <end position="369"/>
    </location>
</feature>
<dbReference type="PRINTS" id="PR01036">
    <property type="entry name" value="TCRTETB"/>
</dbReference>
<dbReference type="HOGENOM" id="CLU_000960_28_2_11"/>
<evidence type="ECO:0000256" key="7">
    <source>
        <dbReference type="SAM" id="Phobius"/>
    </source>
</evidence>
<dbReference type="GO" id="GO:0005886">
    <property type="term" value="C:plasma membrane"/>
    <property type="evidence" value="ECO:0007669"/>
    <property type="project" value="UniProtKB-SubCell"/>
</dbReference>